<dbReference type="SUPFAM" id="SSF49478">
    <property type="entry name" value="Cna protein B-type domain"/>
    <property type="match status" value="1"/>
</dbReference>
<dbReference type="AlphaFoldDB" id="A0A1G6RL44"/>
<dbReference type="EMBL" id="FMYH01000005">
    <property type="protein sequence ID" value="SDD05123.1"/>
    <property type="molecule type" value="Genomic_DNA"/>
</dbReference>
<dbReference type="RefSeq" id="WP_093183975.1">
    <property type="nucleotide sequence ID" value="NZ_FMYH01000005.1"/>
</dbReference>
<gene>
    <name evidence="1" type="ORF">SAMN05216410_2712</name>
</gene>
<evidence type="ECO:0000313" key="1">
    <source>
        <dbReference type="EMBL" id="SDD05123.1"/>
    </source>
</evidence>
<proteinExistence type="predicted"/>
<keyword evidence="2" id="KW-1185">Reference proteome</keyword>
<protein>
    <recommendedName>
        <fullName evidence="3">DUF1416 domain-containing protein</fullName>
    </recommendedName>
</protein>
<evidence type="ECO:0000313" key="2">
    <source>
        <dbReference type="Proteomes" id="UP000199039"/>
    </source>
</evidence>
<organism evidence="1 2">
    <name type="scientific">Sanguibacter gelidistatuariae</name>
    <dbReference type="NCBI Taxonomy" id="1814289"/>
    <lineage>
        <taxon>Bacteria</taxon>
        <taxon>Bacillati</taxon>
        <taxon>Actinomycetota</taxon>
        <taxon>Actinomycetes</taxon>
        <taxon>Micrococcales</taxon>
        <taxon>Sanguibacteraceae</taxon>
        <taxon>Sanguibacter</taxon>
    </lineage>
</organism>
<dbReference type="InterPro" id="IPR010814">
    <property type="entry name" value="DUF1416"/>
</dbReference>
<name>A0A1G6RL44_9MICO</name>
<sequence length="98" mass="9974">MTSCAAPDQSLPAAPLADGATLIEGTISQSGAPVAGAYVRLHDASGEFTAEVVSSPEGSFRFYAAPGAWELRALSPKGNTRGELTAAIGLNRAELVLT</sequence>
<reference evidence="1 2" key="1">
    <citation type="submission" date="2016-09" db="EMBL/GenBank/DDBJ databases">
        <authorList>
            <person name="Capua I."/>
            <person name="De Benedictis P."/>
            <person name="Joannis T."/>
            <person name="Lombin L.H."/>
            <person name="Cattoli G."/>
        </authorList>
    </citation>
    <scope>NUCLEOTIDE SEQUENCE [LARGE SCALE GENOMIC DNA]</scope>
    <source>
        <strain evidence="1 2">ISLP-3</strain>
    </source>
</reference>
<dbReference type="OrthoDB" id="3729294at2"/>
<dbReference type="Proteomes" id="UP000199039">
    <property type="component" value="Unassembled WGS sequence"/>
</dbReference>
<evidence type="ECO:0008006" key="3">
    <source>
        <dbReference type="Google" id="ProtNLM"/>
    </source>
</evidence>
<dbReference type="Pfam" id="PF07210">
    <property type="entry name" value="DUF1416"/>
    <property type="match status" value="1"/>
</dbReference>
<dbReference type="STRING" id="1814289.SAMN05216410_2712"/>
<accession>A0A1G6RL44</accession>